<feature type="chain" id="PRO_5045112611" evidence="1">
    <location>
        <begin position="23"/>
        <end position="89"/>
    </location>
</feature>
<dbReference type="RefSeq" id="WP_321565587.1">
    <property type="nucleotide sequence ID" value="NZ_CP139558.1"/>
</dbReference>
<evidence type="ECO:0000256" key="1">
    <source>
        <dbReference type="SAM" id="SignalP"/>
    </source>
</evidence>
<dbReference type="EMBL" id="CP139558">
    <property type="protein sequence ID" value="WPU96493.1"/>
    <property type="molecule type" value="Genomic_DNA"/>
</dbReference>
<keyword evidence="3" id="KW-1185">Reference proteome</keyword>
<proteinExistence type="predicted"/>
<feature type="signal peptide" evidence="1">
    <location>
        <begin position="1"/>
        <end position="22"/>
    </location>
</feature>
<protein>
    <submittedName>
        <fullName evidence="2">DUF6520 family protein</fullName>
    </submittedName>
</protein>
<evidence type="ECO:0000313" key="2">
    <source>
        <dbReference type="EMBL" id="WPU96493.1"/>
    </source>
</evidence>
<dbReference type="Proteomes" id="UP001324380">
    <property type="component" value="Chromosome"/>
</dbReference>
<keyword evidence="1" id="KW-0732">Signal</keyword>
<sequence>MKRVKMAFMALAAVGSIGSAFAFNHAGKKNLTTYYAVQSGSSFIWQTTPPAHKSCQSTVQNVACTIVTATPPTNGQMPANQTVTNQVYR</sequence>
<accession>A0ABZ0TTQ1</accession>
<gene>
    <name evidence="2" type="ORF">SNE25_13280</name>
</gene>
<evidence type="ECO:0000313" key="3">
    <source>
        <dbReference type="Proteomes" id="UP001324380"/>
    </source>
</evidence>
<organism evidence="2 3">
    <name type="scientific">Mucilaginibacter sabulilitoris</name>
    <dbReference type="NCBI Taxonomy" id="1173583"/>
    <lineage>
        <taxon>Bacteria</taxon>
        <taxon>Pseudomonadati</taxon>
        <taxon>Bacteroidota</taxon>
        <taxon>Sphingobacteriia</taxon>
        <taxon>Sphingobacteriales</taxon>
        <taxon>Sphingobacteriaceae</taxon>
        <taxon>Mucilaginibacter</taxon>
    </lineage>
</organism>
<name>A0ABZ0TTQ1_9SPHI</name>
<reference evidence="2 3" key="1">
    <citation type="submission" date="2023-11" db="EMBL/GenBank/DDBJ databases">
        <title>Analysis of the Genomes of Mucilaginibacter gossypii cycad 4 and M. sabulilitoris SNA2: microbes with the potential for plant growth promotion.</title>
        <authorList>
            <person name="Hirsch A.M."/>
            <person name="Humm E."/>
            <person name="Rubbi M."/>
            <person name="Del Vecchio G."/>
            <person name="Ha S.M."/>
            <person name="Pellegrini M."/>
            <person name="Gunsalus R.P."/>
        </authorList>
    </citation>
    <scope>NUCLEOTIDE SEQUENCE [LARGE SCALE GENOMIC DNA]</scope>
    <source>
        <strain evidence="2 3">SNA2</strain>
    </source>
</reference>